<accession>A0A5B7EWM9</accession>
<name>A0A5B7EWM9_PORTR</name>
<evidence type="ECO:0000313" key="2">
    <source>
        <dbReference type="Proteomes" id="UP000324222"/>
    </source>
</evidence>
<evidence type="ECO:0000313" key="1">
    <source>
        <dbReference type="EMBL" id="MPC36724.1"/>
    </source>
</evidence>
<keyword evidence="2" id="KW-1185">Reference proteome</keyword>
<sequence length="132" mass="14120">MCAVRVFTRGSRGSRGDLWPGFGRCGRVCWRVRLGGGVGGGGGGRPKAGSSTLRCGAHGDDTCTLNQRPHSNFEWLNNTVKLFWCAFMCNTSPYMCQVSKRLSTNGGSFLCGITRLSPLLASQCQGIPEAIS</sequence>
<dbReference type="AlphaFoldDB" id="A0A5B7EWM9"/>
<comment type="caution">
    <text evidence="1">The sequence shown here is derived from an EMBL/GenBank/DDBJ whole genome shotgun (WGS) entry which is preliminary data.</text>
</comment>
<reference evidence="1 2" key="1">
    <citation type="submission" date="2019-05" db="EMBL/GenBank/DDBJ databases">
        <title>Another draft genome of Portunus trituberculatus and its Hox gene families provides insights of decapod evolution.</title>
        <authorList>
            <person name="Jeong J.-H."/>
            <person name="Song I."/>
            <person name="Kim S."/>
            <person name="Choi T."/>
            <person name="Kim D."/>
            <person name="Ryu S."/>
            <person name="Kim W."/>
        </authorList>
    </citation>
    <scope>NUCLEOTIDE SEQUENCE [LARGE SCALE GENOMIC DNA]</scope>
    <source>
        <tissue evidence="1">Muscle</tissue>
    </source>
</reference>
<proteinExistence type="predicted"/>
<dbReference type="Proteomes" id="UP000324222">
    <property type="component" value="Unassembled WGS sequence"/>
</dbReference>
<dbReference type="EMBL" id="VSRR010003590">
    <property type="protein sequence ID" value="MPC36724.1"/>
    <property type="molecule type" value="Genomic_DNA"/>
</dbReference>
<organism evidence="1 2">
    <name type="scientific">Portunus trituberculatus</name>
    <name type="common">Swimming crab</name>
    <name type="synonym">Neptunus trituberculatus</name>
    <dbReference type="NCBI Taxonomy" id="210409"/>
    <lineage>
        <taxon>Eukaryota</taxon>
        <taxon>Metazoa</taxon>
        <taxon>Ecdysozoa</taxon>
        <taxon>Arthropoda</taxon>
        <taxon>Crustacea</taxon>
        <taxon>Multicrustacea</taxon>
        <taxon>Malacostraca</taxon>
        <taxon>Eumalacostraca</taxon>
        <taxon>Eucarida</taxon>
        <taxon>Decapoda</taxon>
        <taxon>Pleocyemata</taxon>
        <taxon>Brachyura</taxon>
        <taxon>Eubrachyura</taxon>
        <taxon>Portunoidea</taxon>
        <taxon>Portunidae</taxon>
        <taxon>Portuninae</taxon>
        <taxon>Portunus</taxon>
    </lineage>
</organism>
<protein>
    <submittedName>
        <fullName evidence="1">Uncharacterized protein</fullName>
    </submittedName>
</protein>
<gene>
    <name evidence="1" type="ORF">E2C01_030192</name>
</gene>